<evidence type="ECO:0000313" key="12">
    <source>
        <dbReference type="Proteomes" id="UP000781932"/>
    </source>
</evidence>
<comment type="similarity">
    <text evidence="2 9">Belongs to the cytochrome P450 family.</text>
</comment>
<evidence type="ECO:0000256" key="9">
    <source>
        <dbReference type="RuleBase" id="RU000461"/>
    </source>
</evidence>
<feature type="transmembrane region" description="Helical" evidence="10">
    <location>
        <begin position="12"/>
        <end position="36"/>
    </location>
</feature>
<evidence type="ECO:0000313" key="11">
    <source>
        <dbReference type="EMBL" id="KAF9876101.1"/>
    </source>
</evidence>
<organism evidence="11 12">
    <name type="scientific">Colletotrichum karsti</name>
    <dbReference type="NCBI Taxonomy" id="1095194"/>
    <lineage>
        <taxon>Eukaryota</taxon>
        <taxon>Fungi</taxon>
        <taxon>Dikarya</taxon>
        <taxon>Ascomycota</taxon>
        <taxon>Pezizomycotina</taxon>
        <taxon>Sordariomycetes</taxon>
        <taxon>Hypocreomycetidae</taxon>
        <taxon>Glomerellales</taxon>
        <taxon>Glomerellaceae</taxon>
        <taxon>Colletotrichum</taxon>
        <taxon>Colletotrichum boninense species complex</taxon>
    </lineage>
</organism>
<comment type="caution">
    <text evidence="11">The sequence shown here is derived from an EMBL/GenBank/DDBJ whole genome shotgun (WGS) entry which is preliminary data.</text>
</comment>
<dbReference type="Proteomes" id="UP000781932">
    <property type="component" value="Unassembled WGS sequence"/>
</dbReference>
<dbReference type="GeneID" id="62162338"/>
<keyword evidence="10" id="KW-0812">Transmembrane</keyword>
<evidence type="ECO:0000256" key="6">
    <source>
        <dbReference type="ARBA" id="ARBA00023004"/>
    </source>
</evidence>
<name>A0A9P6I6R7_9PEZI</name>
<keyword evidence="3 8" id="KW-0349">Heme</keyword>
<keyword evidence="10" id="KW-1133">Transmembrane helix</keyword>
<proteinExistence type="inferred from homology"/>
<dbReference type="PROSITE" id="PS00086">
    <property type="entry name" value="CYTOCHROME_P450"/>
    <property type="match status" value="1"/>
</dbReference>
<dbReference type="GO" id="GO:0009403">
    <property type="term" value="P:toxin biosynthetic process"/>
    <property type="evidence" value="ECO:0007669"/>
    <property type="project" value="UniProtKB-ARBA"/>
</dbReference>
<dbReference type="OrthoDB" id="1470350at2759"/>
<dbReference type="InterPro" id="IPR017972">
    <property type="entry name" value="Cyt_P450_CS"/>
</dbReference>
<dbReference type="CDD" id="cd11058">
    <property type="entry name" value="CYP60B-like"/>
    <property type="match status" value="1"/>
</dbReference>
<keyword evidence="4 8" id="KW-0479">Metal-binding</keyword>
<dbReference type="InterPro" id="IPR050121">
    <property type="entry name" value="Cytochrome_P450_monoxygenase"/>
</dbReference>
<dbReference type="PRINTS" id="PR00463">
    <property type="entry name" value="EP450I"/>
</dbReference>
<evidence type="ECO:0000256" key="4">
    <source>
        <dbReference type="ARBA" id="ARBA00022723"/>
    </source>
</evidence>
<dbReference type="FunFam" id="1.10.630.10:FF:000047">
    <property type="entry name" value="Cytochrome P450 monooxygenase"/>
    <property type="match status" value="1"/>
</dbReference>
<dbReference type="Pfam" id="PF00067">
    <property type="entry name" value="p450"/>
    <property type="match status" value="1"/>
</dbReference>
<dbReference type="PANTHER" id="PTHR24305:SF230">
    <property type="entry name" value="P450, PUTATIVE (EUROFUNG)-RELATED"/>
    <property type="match status" value="1"/>
</dbReference>
<keyword evidence="12" id="KW-1185">Reference proteome</keyword>
<evidence type="ECO:0000256" key="5">
    <source>
        <dbReference type="ARBA" id="ARBA00023002"/>
    </source>
</evidence>
<evidence type="ECO:0000256" key="1">
    <source>
        <dbReference type="ARBA" id="ARBA00001971"/>
    </source>
</evidence>
<evidence type="ECO:0000256" key="8">
    <source>
        <dbReference type="PIRSR" id="PIRSR602401-1"/>
    </source>
</evidence>
<dbReference type="AlphaFoldDB" id="A0A9P6I6R7"/>
<evidence type="ECO:0000256" key="3">
    <source>
        <dbReference type="ARBA" id="ARBA00022617"/>
    </source>
</evidence>
<reference evidence="11" key="2">
    <citation type="submission" date="2020-11" db="EMBL/GenBank/DDBJ databases">
        <title>Whole genome sequencing of Colletotrichum sp.</title>
        <authorList>
            <person name="Li H."/>
        </authorList>
    </citation>
    <scope>NUCLEOTIDE SEQUENCE</scope>
    <source>
        <strain evidence="11">CkLH20</strain>
    </source>
</reference>
<gene>
    <name evidence="11" type="ORF">CkaCkLH20_06547</name>
</gene>
<evidence type="ECO:0000256" key="10">
    <source>
        <dbReference type="SAM" id="Phobius"/>
    </source>
</evidence>
<keyword evidence="5 9" id="KW-0560">Oxidoreductase</keyword>
<keyword evidence="7 9" id="KW-0503">Monooxygenase</keyword>
<dbReference type="InterPro" id="IPR002401">
    <property type="entry name" value="Cyt_P450_E_grp-I"/>
</dbReference>
<accession>A0A9P6I6R7</accession>
<dbReference type="GO" id="GO:0004497">
    <property type="term" value="F:monooxygenase activity"/>
    <property type="evidence" value="ECO:0007669"/>
    <property type="project" value="UniProtKB-KW"/>
</dbReference>
<dbReference type="EMBL" id="JAATWM020000019">
    <property type="protein sequence ID" value="KAF9876101.1"/>
    <property type="molecule type" value="Genomic_DNA"/>
</dbReference>
<dbReference type="RefSeq" id="XP_038745562.1">
    <property type="nucleotide sequence ID" value="XM_038889264.1"/>
</dbReference>
<keyword evidence="6 8" id="KW-0408">Iron</keyword>
<sequence length="504" mass="57634">MLQLLGTNGRAPSLSIALLTLAIGLFLAYCLGWCFYQLFLNPLRRFPGPKLWSVSNIPYVRMYLAGNGHRRMLELHEKYGPIVRIGPDFLSINHPDGMREVRGHRKTPAGENPRDPVEGRFNYDNIIGSDRFNHQRMRRSLAHAFSAQSMLEQQPIIMQYVNTLIDKLHEEARDGTRPLNITKWLNFATFDVIGDLSFGEPFGCLESKTYHPWIETIFHSFKNQAYMTNIRRLSWLEPLLMLAIPRDLVVKFAKHRAFTHEKVKKRLALGEKRPDFMEAMVSRSESAGGAMTFDELASNASVLIIGGSETTATLLSAATFFLATHPETLEKLKDELRSTFTSEGQIDMISVQDLTYMQAVLRESMRLYPPVPSASPRTIAEGGDTILGEYLPEGTTVDVWQWAIYHNPKHFSRAEDFIPERWLGDDRFVDDARTSLQPFSTGPRDCIGKNLAYAEMRLILARLIWNFDIRLSDDSRKWCDDSQVFVLWQKPDLNVYLVPRKLSG</sequence>
<reference evidence="11" key="1">
    <citation type="submission" date="2020-03" db="EMBL/GenBank/DDBJ databases">
        <authorList>
            <person name="He L."/>
        </authorList>
    </citation>
    <scope>NUCLEOTIDE SEQUENCE</scope>
    <source>
        <strain evidence="11">CkLH20</strain>
    </source>
</reference>
<dbReference type="PANTHER" id="PTHR24305">
    <property type="entry name" value="CYTOCHROME P450"/>
    <property type="match status" value="1"/>
</dbReference>
<dbReference type="GO" id="GO:0016705">
    <property type="term" value="F:oxidoreductase activity, acting on paired donors, with incorporation or reduction of molecular oxygen"/>
    <property type="evidence" value="ECO:0007669"/>
    <property type="project" value="InterPro"/>
</dbReference>
<feature type="binding site" description="axial binding residue" evidence="8">
    <location>
        <position position="446"/>
    </location>
    <ligand>
        <name>heme</name>
        <dbReference type="ChEBI" id="CHEBI:30413"/>
    </ligand>
    <ligandPart>
        <name>Fe</name>
        <dbReference type="ChEBI" id="CHEBI:18248"/>
    </ligandPart>
</feature>
<dbReference type="SUPFAM" id="SSF48264">
    <property type="entry name" value="Cytochrome P450"/>
    <property type="match status" value="1"/>
</dbReference>
<keyword evidence="10" id="KW-0472">Membrane</keyword>
<dbReference type="PRINTS" id="PR00385">
    <property type="entry name" value="P450"/>
</dbReference>
<protein>
    <submittedName>
        <fullName evidence="11">Trichothecene c-15 hydroxylase</fullName>
    </submittedName>
</protein>
<evidence type="ECO:0000256" key="7">
    <source>
        <dbReference type="ARBA" id="ARBA00023033"/>
    </source>
</evidence>
<dbReference type="GO" id="GO:0005506">
    <property type="term" value="F:iron ion binding"/>
    <property type="evidence" value="ECO:0007669"/>
    <property type="project" value="InterPro"/>
</dbReference>
<dbReference type="InterPro" id="IPR001128">
    <property type="entry name" value="Cyt_P450"/>
</dbReference>
<comment type="cofactor">
    <cofactor evidence="1 8">
        <name>heme</name>
        <dbReference type="ChEBI" id="CHEBI:30413"/>
    </cofactor>
</comment>
<dbReference type="GO" id="GO:0020037">
    <property type="term" value="F:heme binding"/>
    <property type="evidence" value="ECO:0007669"/>
    <property type="project" value="InterPro"/>
</dbReference>
<dbReference type="InterPro" id="IPR036396">
    <property type="entry name" value="Cyt_P450_sf"/>
</dbReference>
<dbReference type="Gene3D" id="1.10.630.10">
    <property type="entry name" value="Cytochrome P450"/>
    <property type="match status" value="1"/>
</dbReference>
<evidence type="ECO:0000256" key="2">
    <source>
        <dbReference type="ARBA" id="ARBA00010617"/>
    </source>
</evidence>